<comment type="similarity">
    <text evidence="1 2">Belongs to the glycosyl hydrolase 31 family.</text>
</comment>
<dbReference type="CDD" id="cd06591">
    <property type="entry name" value="GH31_xylosidase_XylS"/>
    <property type="match status" value="1"/>
</dbReference>
<dbReference type="Proteomes" id="UP000245845">
    <property type="component" value="Unassembled WGS sequence"/>
</dbReference>
<dbReference type="GO" id="GO:0030246">
    <property type="term" value="F:carbohydrate binding"/>
    <property type="evidence" value="ECO:0007669"/>
    <property type="project" value="InterPro"/>
</dbReference>
<comment type="caution">
    <text evidence="6">The sequence shown here is derived from an EMBL/GenBank/DDBJ whole genome shotgun (WGS) entry which is preliminary data.</text>
</comment>
<dbReference type="InterPro" id="IPR000322">
    <property type="entry name" value="Glyco_hydro_31_TIM"/>
</dbReference>
<dbReference type="RefSeq" id="WP_109733996.1">
    <property type="nucleotide sequence ID" value="NZ_BAAACK010000001.1"/>
</dbReference>
<evidence type="ECO:0000313" key="7">
    <source>
        <dbReference type="Proteomes" id="UP000245845"/>
    </source>
</evidence>
<feature type="domain" description="Glycosyl hydrolase family 31 C-terminal" evidence="5">
    <location>
        <begin position="596"/>
        <end position="679"/>
    </location>
</feature>
<dbReference type="Pfam" id="PF21365">
    <property type="entry name" value="Glyco_hydro_31_3rd"/>
    <property type="match status" value="1"/>
</dbReference>
<dbReference type="Gene3D" id="2.60.40.1180">
    <property type="entry name" value="Golgi alpha-mannosidase II"/>
    <property type="match status" value="1"/>
</dbReference>
<organism evidence="6 7">
    <name type="scientific">Faecalicatena orotica</name>
    <dbReference type="NCBI Taxonomy" id="1544"/>
    <lineage>
        <taxon>Bacteria</taxon>
        <taxon>Bacillati</taxon>
        <taxon>Bacillota</taxon>
        <taxon>Clostridia</taxon>
        <taxon>Lachnospirales</taxon>
        <taxon>Lachnospiraceae</taxon>
        <taxon>Faecalicatena</taxon>
    </lineage>
</organism>
<dbReference type="SUPFAM" id="SSF51445">
    <property type="entry name" value="(Trans)glycosidases"/>
    <property type="match status" value="1"/>
</dbReference>
<dbReference type="PANTHER" id="PTHR43863:SF2">
    <property type="entry name" value="MALTASE-GLUCOAMYLASE"/>
    <property type="match status" value="1"/>
</dbReference>
<dbReference type="InterPro" id="IPR051816">
    <property type="entry name" value="Glycosyl_Hydrolase_31"/>
</dbReference>
<accession>A0A2Y9BL69</accession>
<dbReference type="SUPFAM" id="SSF74650">
    <property type="entry name" value="Galactose mutarotase-like"/>
    <property type="match status" value="1"/>
</dbReference>
<keyword evidence="2" id="KW-0326">Glycosidase</keyword>
<dbReference type="CDD" id="cd14752">
    <property type="entry name" value="GH31_N"/>
    <property type="match status" value="1"/>
</dbReference>
<proteinExistence type="inferred from homology"/>
<dbReference type="GO" id="GO:0005975">
    <property type="term" value="P:carbohydrate metabolic process"/>
    <property type="evidence" value="ECO:0007669"/>
    <property type="project" value="InterPro"/>
</dbReference>
<dbReference type="EMBL" id="QGDL01000027">
    <property type="protein sequence ID" value="PWJ17632.1"/>
    <property type="molecule type" value="Genomic_DNA"/>
</dbReference>
<dbReference type="Gene3D" id="3.20.20.80">
    <property type="entry name" value="Glycosidases"/>
    <property type="match status" value="1"/>
</dbReference>
<dbReference type="OrthoDB" id="176168at2"/>
<dbReference type="Pfam" id="PF13802">
    <property type="entry name" value="Gal_mutarotas_2"/>
    <property type="match status" value="1"/>
</dbReference>
<protein>
    <submittedName>
        <fullName evidence="6">Alpha-D-xyloside xylohydrolase</fullName>
    </submittedName>
</protein>
<name>A0A2Y9BL69_9FIRM</name>
<evidence type="ECO:0000259" key="5">
    <source>
        <dbReference type="Pfam" id="PF21365"/>
    </source>
</evidence>
<dbReference type="Gene3D" id="2.60.40.1760">
    <property type="entry name" value="glycosyl hydrolase (family 31)"/>
    <property type="match status" value="1"/>
</dbReference>
<dbReference type="InterPro" id="IPR013780">
    <property type="entry name" value="Glyco_hydro_b"/>
</dbReference>
<sequence>MKCRVEKGRIEWSWRGEHVCMEACADECIRVRASFKSPVDKELNYNLEPEKDVFSRIFLEPQNQTAGQDQMVKTEQEVDRAILECGRMQAVVNAFGQITFYYDGKQILKEEWIDETCDMPPYQKARDFQGAGGKSSRIRAYFHANSTEHLYGMGQENRDCLDLKGCTVDLCQKNTKCTIPFYISTLGYGFLWNNPAIGRAEFARNRFLWEAQMARQLDYVVVGGGSPCRIMEHYTALTGRCPKYPDWMFGLWQCKLRYQSQEEVLEIAREYKKRQIPLSVLVVDYFHWPFQGDWRFDERYFPEPQKMQEELEKDGIHLMVSVWPTVDTRSVNYRQLQEEGCLITAEHGPDVFFMCRGAETYLDMTYPRAGELLFRELRENYISSGITSFWLDEAEPEIYPYAYENMRLAKGNGLEVSCYYPYAYNEGIESRLLEQGIWTEEADSESDGTILVRSGWIGSQRFRSVIWSGDVPSTFESFRRQLMAGLHMSMCGIVLWTTDIGGFYGGDAEDEEFRELMVRWFQFGVFCPILRMHGYRKPYELSGGMDDMSGQCNSGGGNELWSFGEDVYGIMLDYLSVREQLIPYIKEQLQVAREIGTPLMRPLVYDFPEDEKVYDLGDEYMFGDQILAAPVMEYGARSRKVYLPGDGIWINGITGEKIPGNTEITAEAPLEKMPVFYRG</sequence>
<dbReference type="PANTHER" id="PTHR43863">
    <property type="entry name" value="HYDROLASE, PUTATIVE (AFU_ORTHOLOGUE AFUA_1G03140)-RELATED"/>
    <property type="match status" value="1"/>
</dbReference>
<evidence type="ECO:0000256" key="2">
    <source>
        <dbReference type="RuleBase" id="RU361185"/>
    </source>
</evidence>
<gene>
    <name evidence="6" type="ORF">A8806_12710</name>
</gene>
<dbReference type="InterPro" id="IPR011013">
    <property type="entry name" value="Gal_mutarotase_sf_dom"/>
</dbReference>
<dbReference type="GO" id="GO:0004553">
    <property type="term" value="F:hydrolase activity, hydrolyzing O-glycosyl compounds"/>
    <property type="evidence" value="ECO:0007669"/>
    <property type="project" value="InterPro"/>
</dbReference>
<dbReference type="InterPro" id="IPR048395">
    <property type="entry name" value="Glyco_hydro_31_C"/>
</dbReference>
<reference evidence="6 7" key="1">
    <citation type="submission" date="2018-05" db="EMBL/GenBank/DDBJ databases">
        <title>The Hungate 1000. A catalogue of reference genomes from the rumen microbiome.</title>
        <authorList>
            <person name="Kelly W."/>
        </authorList>
    </citation>
    <scope>NUCLEOTIDE SEQUENCE [LARGE SCALE GENOMIC DNA]</scope>
    <source>
        <strain evidence="6 7">NLAE-zl-C242</strain>
    </source>
</reference>
<feature type="domain" description="Glycoside hydrolase family 31 TIM barrel" evidence="3">
    <location>
        <begin position="244"/>
        <end position="585"/>
    </location>
</feature>
<dbReference type="Pfam" id="PF01055">
    <property type="entry name" value="Glyco_hydro_31_2nd"/>
    <property type="match status" value="1"/>
</dbReference>
<evidence type="ECO:0000259" key="4">
    <source>
        <dbReference type="Pfam" id="PF13802"/>
    </source>
</evidence>
<evidence type="ECO:0000313" key="6">
    <source>
        <dbReference type="EMBL" id="PWJ17632.1"/>
    </source>
</evidence>
<dbReference type="AlphaFoldDB" id="A0A2Y9BL69"/>
<dbReference type="InterPro" id="IPR017853">
    <property type="entry name" value="GH"/>
</dbReference>
<dbReference type="SUPFAM" id="SSF51011">
    <property type="entry name" value="Glycosyl hydrolase domain"/>
    <property type="match status" value="1"/>
</dbReference>
<evidence type="ECO:0000256" key="1">
    <source>
        <dbReference type="ARBA" id="ARBA00007806"/>
    </source>
</evidence>
<dbReference type="InterPro" id="IPR025887">
    <property type="entry name" value="Glyco_hydro_31_N_dom"/>
</dbReference>
<feature type="domain" description="Glycoside hydrolase family 31 N-terminal" evidence="4">
    <location>
        <begin position="19"/>
        <end position="196"/>
    </location>
</feature>
<evidence type="ECO:0000259" key="3">
    <source>
        <dbReference type="Pfam" id="PF01055"/>
    </source>
</evidence>
<keyword evidence="2 6" id="KW-0378">Hydrolase</keyword>
<keyword evidence="7" id="KW-1185">Reference proteome</keyword>